<proteinExistence type="predicted"/>
<comment type="caution">
    <text evidence="2">The sequence shown here is derived from an EMBL/GenBank/DDBJ whole genome shotgun (WGS) entry which is preliminary data.</text>
</comment>
<reference evidence="2" key="1">
    <citation type="submission" date="2021-01" db="EMBL/GenBank/DDBJ databases">
        <authorList>
            <consortium name="Genoscope - CEA"/>
            <person name="William W."/>
        </authorList>
    </citation>
    <scope>NUCLEOTIDE SEQUENCE</scope>
</reference>
<name>A0A8S1MHI5_9CILI</name>
<evidence type="ECO:0000313" key="2">
    <source>
        <dbReference type="EMBL" id="CAD8080060.1"/>
    </source>
</evidence>
<organism evidence="2 3">
    <name type="scientific">Paramecium sonneborni</name>
    <dbReference type="NCBI Taxonomy" id="65129"/>
    <lineage>
        <taxon>Eukaryota</taxon>
        <taxon>Sar</taxon>
        <taxon>Alveolata</taxon>
        <taxon>Ciliophora</taxon>
        <taxon>Intramacronucleata</taxon>
        <taxon>Oligohymenophorea</taxon>
        <taxon>Peniculida</taxon>
        <taxon>Parameciidae</taxon>
        <taxon>Paramecium</taxon>
    </lineage>
</organism>
<dbReference type="InterPro" id="IPR004274">
    <property type="entry name" value="FCP1_dom"/>
</dbReference>
<protein>
    <recommendedName>
        <fullName evidence="1">FCP1 homology domain-containing protein</fullName>
    </recommendedName>
</protein>
<sequence length="74" mass="8675">MPENFQLQPENGIYILSWTGDQNDRALKDLMPLLEQIAQKKCQDVRDALNQFREQMIQKVQQGIKNPYQNLSLV</sequence>
<evidence type="ECO:0000313" key="3">
    <source>
        <dbReference type="Proteomes" id="UP000692954"/>
    </source>
</evidence>
<dbReference type="Pfam" id="PF03031">
    <property type="entry name" value="NIF"/>
    <property type="match status" value="1"/>
</dbReference>
<accession>A0A8S1MHI5</accession>
<dbReference type="Proteomes" id="UP000692954">
    <property type="component" value="Unassembled WGS sequence"/>
</dbReference>
<dbReference type="OrthoDB" id="287041at2759"/>
<evidence type="ECO:0000259" key="1">
    <source>
        <dbReference type="Pfam" id="PF03031"/>
    </source>
</evidence>
<keyword evidence="3" id="KW-1185">Reference proteome</keyword>
<dbReference type="AlphaFoldDB" id="A0A8S1MHI5"/>
<dbReference type="EMBL" id="CAJJDN010000040">
    <property type="protein sequence ID" value="CAD8080060.1"/>
    <property type="molecule type" value="Genomic_DNA"/>
</dbReference>
<feature type="domain" description="FCP1 homology" evidence="1">
    <location>
        <begin position="2"/>
        <end position="46"/>
    </location>
</feature>
<gene>
    <name evidence="2" type="ORF">PSON_ATCC_30995.1.T0400048</name>
</gene>